<sequence>MEHDIPSSQASTTIPRVNTSCVEEVPICNCIEDWNNENFENYDLKQNTRNRLVLRTVKNVSKARRKRLRQQERLQFCKDEFLFVRNIEKLRTKNDSRNVTDIGLPIHEHLNLSEIREKFQELNISH</sequence>
<protein>
    <submittedName>
        <fullName evidence="1">Uncharacterized protein</fullName>
    </submittedName>
</protein>
<dbReference type="Proteomes" id="UP000614350">
    <property type="component" value="Unassembled WGS sequence"/>
</dbReference>
<accession>A0A834N194</accession>
<dbReference type="AlphaFoldDB" id="A0A834N194"/>
<proteinExistence type="predicted"/>
<organism evidence="1 2">
    <name type="scientific">Vespula vulgaris</name>
    <name type="common">Yellow jacket</name>
    <name type="synonym">Wasp</name>
    <dbReference type="NCBI Taxonomy" id="7454"/>
    <lineage>
        <taxon>Eukaryota</taxon>
        <taxon>Metazoa</taxon>
        <taxon>Ecdysozoa</taxon>
        <taxon>Arthropoda</taxon>
        <taxon>Hexapoda</taxon>
        <taxon>Insecta</taxon>
        <taxon>Pterygota</taxon>
        <taxon>Neoptera</taxon>
        <taxon>Endopterygota</taxon>
        <taxon>Hymenoptera</taxon>
        <taxon>Apocrita</taxon>
        <taxon>Aculeata</taxon>
        <taxon>Vespoidea</taxon>
        <taxon>Vespidae</taxon>
        <taxon>Vespinae</taxon>
        <taxon>Vespula</taxon>
    </lineage>
</organism>
<keyword evidence="2" id="KW-1185">Reference proteome</keyword>
<reference evidence="1" key="1">
    <citation type="journal article" date="2020" name="G3 (Bethesda)">
        <title>High-Quality Assemblies for Three Invasive Social Wasps from the &lt;i&gt;Vespula&lt;/i&gt; Genus.</title>
        <authorList>
            <person name="Harrop T.W.R."/>
            <person name="Guhlin J."/>
            <person name="McLaughlin G.M."/>
            <person name="Permina E."/>
            <person name="Stockwell P."/>
            <person name="Gilligan J."/>
            <person name="Le Lec M.F."/>
            <person name="Gruber M.A.M."/>
            <person name="Quinn O."/>
            <person name="Lovegrove M."/>
            <person name="Duncan E.J."/>
            <person name="Remnant E.J."/>
            <person name="Van Eeckhoven J."/>
            <person name="Graham B."/>
            <person name="Knapp R.A."/>
            <person name="Langford K.W."/>
            <person name="Kronenberg Z."/>
            <person name="Press M.O."/>
            <person name="Eacker S.M."/>
            <person name="Wilson-Rankin E.E."/>
            <person name="Purcell J."/>
            <person name="Lester P.J."/>
            <person name="Dearden P.K."/>
        </authorList>
    </citation>
    <scope>NUCLEOTIDE SEQUENCE</scope>
    <source>
        <strain evidence="1">Marl-1</strain>
    </source>
</reference>
<name>A0A834N194_VESVU</name>
<evidence type="ECO:0000313" key="2">
    <source>
        <dbReference type="Proteomes" id="UP000614350"/>
    </source>
</evidence>
<comment type="caution">
    <text evidence="1">The sequence shown here is derived from an EMBL/GenBank/DDBJ whole genome shotgun (WGS) entry which is preliminary data.</text>
</comment>
<dbReference type="EMBL" id="JACSEA010000009">
    <property type="protein sequence ID" value="KAF7392702.1"/>
    <property type="molecule type" value="Genomic_DNA"/>
</dbReference>
<evidence type="ECO:0000313" key="1">
    <source>
        <dbReference type="EMBL" id="KAF7392702.1"/>
    </source>
</evidence>
<gene>
    <name evidence="1" type="ORF">HZH66_008535</name>
</gene>